<organism evidence="2 3">
    <name type="scientific">Neobacillus driksii</name>
    <dbReference type="NCBI Taxonomy" id="3035913"/>
    <lineage>
        <taxon>Bacteria</taxon>
        <taxon>Bacillati</taxon>
        <taxon>Bacillota</taxon>
        <taxon>Bacilli</taxon>
        <taxon>Bacillales</taxon>
        <taxon>Bacillaceae</taxon>
        <taxon>Neobacillus</taxon>
    </lineage>
</organism>
<comment type="caution">
    <text evidence="2">The sequence shown here is derived from an EMBL/GenBank/DDBJ whole genome shotgun (WGS) entry which is preliminary data.</text>
</comment>
<dbReference type="RefSeq" id="WP_306075929.1">
    <property type="nucleotide sequence ID" value="NZ_JAROBZ020000003.1"/>
</dbReference>
<gene>
    <name evidence="2" type="ORF">P5G62_026370</name>
</gene>
<name>A0ABV4Z0P3_9BACI</name>
<dbReference type="Pfam" id="PF13471">
    <property type="entry name" value="Transglut_core3"/>
    <property type="match status" value="1"/>
</dbReference>
<dbReference type="NCBIfam" id="NF033537">
    <property type="entry name" value="lasso_biosyn_B2"/>
    <property type="match status" value="1"/>
</dbReference>
<accession>A0ABV4Z0P3</accession>
<feature type="domain" description="Microcin J25-processing protein McjB C-terminal" evidence="1">
    <location>
        <begin position="46"/>
        <end position="139"/>
    </location>
</feature>
<sequence>MNKIKVFFSLNKSTKFLLVEAYFILAWARFIKSLPFSKVAQHLGESMTETSFSNNVENIKLIREVSFAINVMSRYTFWESMCLVKAIAGMKMLEKRKVESTLYLGTGKDEDGNMIAHAWLRSGSFFLTGAEEMNRFTVIGNFSKKNSLDSEGN</sequence>
<dbReference type="EMBL" id="JAROBZ020000003">
    <property type="protein sequence ID" value="MFB3170645.1"/>
    <property type="molecule type" value="Genomic_DNA"/>
</dbReference>
<protein>
    <submittedName>
        <fullName evidence="2">Lasso peptide biosynthesis B2 protein</fullName>
    </submittedName>
</protein>
<dbReference type="InterPro" id="IPR032708">
    <property type="entry name" value="McjB_C"/>
</dbReference>
<reference evidence="2 3" key="1">
    <citation type="submission" date="2024-05" db="EMBL/GenBank/DDBJ databases">
        <authorList>
            <person name="Venkateswaran K."/>
        </authorList>
    </citation>
    <scope>NUCLEOTIDE SEQUENCE [LARGE SCALE GENOMIC DNA]</scope>
    <source>
        <strain evidence="2 3">179-C4-2-HS</strain>
    </source>
</reference>
<dbReference type="InterPro" id="IPR053521">
    <property type="entry name" value="McjB-like"/>
</dbReference>
<proteinExistence type="predicted"/>
<dbReference type="Proteomes" id="UP001241748">
    <property type="component" value="Unassembled WGS sequence"/>
</dbReference>
<evidence type="ECO:0000259" key="1">
    <source>
        <dbReference type="Pfam" id="PF13471"/>
    </source>
</evidence>
<evidence type="ECO:0000313" key="3">
    <source>
        <dbReference type="Proteomes" id="UP001241748"/>
    </source>
</evidence>
<evidence type="ECO:0000313" key="2">
    <source>
        <dbReference type="EMBL" id="MFB3170645.1"/>
    </source>
</evidence>
<keyword evidence="3" id="KW-1185">Reference proteome</keyword>